<dbReference type="EMBL" id="CP109617">
    <property type="protein sequence ID" value="WED56617.1"/>
    <property type="molecule type" value="Genomic_DNA"/>
</dbReference>
<dbReference type="InterPro" id="IPR016789">
    <property type="entry name" value="UCP021389"/>
</dbReference>
<evidence type="ECO:0000313" key="1">
    <source>
        <dbReference type="EMBL" id="WED56617.1"/>
    </source>
</evidence>
<gene>
    <name evidence="1" type="ORF">OE059_07125</name>
</gene>
<accession>A0ABY8B3B0</accession>
<dbReference type="PIRSF" id="PIRSF021389">
    <property type="entry name" value="UCP021389"/>
    <property type="match status" value="1"/>
</dbReference>
<dbReference type="Proteomes" id="UP001219957">
    <property type="component" value="Chromosome"/>
</dbReference>
<organism evidence="1 2">
    <name type="scientific">Exiguobacterium profundum</name>
    <dbReference type="NCBI Taxonomy" id="307643"/>
    <lineage>
        <taxon>Bacteria</taxon>
        <taxon>Bacillati</taxon>
        <taxon>Bacillota</taxon>
        <taxon>Bacilli</taxon>
        <taxon>Bacillales</taxon>
        <taxon>Bacillales Family XII. Incertae Sedis</taxon>
        <taxon>Exiguobacterium</taxon>
    </lineage>
</organism>
<sequence>MSVRITFDKKLGLGYIYLFPENYRYKIHETKELDSNPFLELDCDELGRVVGIELLDFETLSLSQVVSKNIRYEKKSNCVYLRLKNVPIESTTTFAGIKFHFSEANYTGFIGFDIIDLDKYPIQDL</sequence>
<dbReference type="RefSeq" id="WP_275060582.1">
    <property type="nucleotide sequence ID" value="NZ_CP109617.1"/>
</dbReference>
<keyword evidence="2" id="KW-1185">Reference proteome</keyword>
<name>A0ABY8B3B0_9BACL</name>
<proteinExistence type="predicted"/>
<evidence type="ECO:0000313" key="2">
    <source>
        <dbReference type="Proteomes" id="UP001219957"/>
    </source>
</evidence>
<reference evidence="1 2" key="1">
    <citation type="submission" date="2022-10" db="EMBL/GenBank/DDBJ databases">
        <title>Complete genome sequence of Exiguobacterium profundum TSS-3 isolated from an extremely saline-alkaline spring located in Ixtapa, Chiapas-Mexico.</title>
        <authorList>
            <person name="Rincon-Rosales R."/>
            <person name="Rogel M.A."/>
            <person name="Rincon-Molina C.I."/>
            <person name="Guerrero G."/>
            <person name="Manzano-Gomez L.A."/>
            <person name="Lopez-Lopez A."/>
            <person name="Rincon Molina F.A."/>
            <person name="Martinez-Romero E."/>
        </authorList>
    </citation>
    <scope>NUCLEOTIDE SEQUENCE [LARGE SCALE GENOMIC DNA]</scope>
    <source>
        <strain evidence="1 2">TSS-3</strain>
    </source>
</reference>
<protein>
    <submittedName>
        <fullName evidence="1">DUF2283 domain-containing protein</fullName>
    </submittedName>
</protein>